<dbReference type="HOGENOM" id="CLU_923603_0_0_5"/>
<evidence type="ECO:0000313" key="2">
    <source>
        <dbReference type="Proteomes" id="UP000008808"/>
    </source>
</evidence>
<dbReference type="Proteomes" id="UP000008808">
    <property type="component" value="Chromosome"/>
</dbReference>
<accession>Q2NCI9</accession>
<organism evidence="1 2">
    <name type="scientific">Erythrobacter litoralis (strain HTCC2594)</name>
    <dbReference type="NCBI Taxonomy" id="314225"/>
    <lineage>
        <taxon>Bacteria</taxon>
        <taxon>Pseudomonadati</taxon>
        <taxon>Pseudomonadota</taxon>
        <taxon>Alphaproteobacteria</taxon>
        <taxon>Sphingomonadales</taxon>
        <taxon>Erythrobacteraceae</taxon>
        <taxon>Erythrobacter/Porphyrobacter group</taxon>
        <taxon>Erythrobacter</taxon>
    </lineage>
</organism>
<evidence type="ECO:0000313" key="1">
    <source>
        <dbReference type="EMBL" id="ABC62602.1"/>
    </source>
</evidence>
<proteinExistence type="predicted"/>
<dbReference type="AlphaFoldDB" id="Q2NCI9"/>
<keyword evidence="2" id="KW-1185">Reference proteome</keyword>
<name>Q2NCI9_ERYLH</name>
<dbReference type="KEGG" id="eli:ELI_02550"/>
<reference evidence="2" key="1">
    <citation type="journal article" date="2009" name="J. Bacteriol.">
        <title>Complete genome sequence of Erythrobacter litoralis HTCC2594.</title>
        <authorList>
            <person name="Oh H.M."/>
            <person name="Giovannoni S.J."/>
            <person name="Ferriera S."/>
            <person name="Johnson J."/>
            <person name="Cho J.C."/>
        </authorList>
    </citation>
    <scope>NUCLEOTIDE SEQUENCE [LARGE SCALE GENOMIC DNA]</scope>
    <source>
        <strain evidence="2">HTCC2594</strain>
    </source>
</reference>
<sequence>MRGSQAALEYPAKGKKMIEGLRQEAMAAVYRMRTFSLCREVWGSAISDITRDMTDPKAIYDLGSKLAEVFALTGSAGRDQSSLSGGGAAWEGLICWYLNTVLTDTRAVVMKQSKALVPNVVSNAMTITYKNVRTNTESDLTGIVLPRNQELINGIYERDRFNELISQNLRLTSVHSIQCKTNWNDNAQIPMLWDMVYQFRDVKSHSVKIGVDGVDLDDFADFTYSFVTVPTGKKVVKPNSMQVHRVHSLSGGNYWGRPSQNGVAESIPEIFKRVFKHAFDLDVRTHIKNLVDNGRIRGLTP</sequence>
<gene>
    <name evidence="1" type="ordered locus">ELI_02550</name>
</gene>
<dbReference type="eggNOG" id="ENOG5033QSU">
    <property type="taxonomic scope" value="Bacteria"/>
</dbReference>
<protein>
    <submittedName>
        <fullName evidence="1">Uncharacterized protein</fullName>
    </submittedName>
</protein>
<dbReference type="EMBL" id="CP000157">
    <property type="protein sequence ID" value="ABC62602.1"/>
    <property type="molecule type" value="Genomic_DNA"/>
</dbReference>